<sequence length="94" mass="11075">MEVKDNSFARQFETTTAEGLITIEYSLQERKIFLTRINTPEESKNEEFIDNLIKTILDNAIEQRLKIVPTYPRIVQFFKKNPSYKELLPPGIRI</sequence>
<gene>
    <name evidence="2" type="ORF">EOD40_06550</name>
</gene>
<accession>A0A3S2V5T6</accession>
<dbReference type="Pfam" id="PF14542">
    <property type="entry name" value="Acetyltransf_CG"/>
    <property type="match status" value="1"/>
</dbReference>
<dbReference type="Proteomes" id="UP000285211">
    <property type="component" value="Unassembled WGS sequence"/>
</dbReference>
<comment type="caution">
    <text evidence="2">The sequence shown here is derived from an EMBL/GenBank/DDBJ whole genome shotgun (WGS) entry which is preliminary data.</text>
</comment>
<protein>
    <submittedName>
        <fullName evidence="2">N-acetyltransferase</fullName>
    </submittedName>
</protein>
<evidence type="ECO:0000313" key="2">
    <source>
        <dbReference type="EMBL" id="RVT77740.1"/>
    </source>
</evidence>
<feature type="domain" description="N-acetyltransferase" evidence="1">
    <location>
        <begin position="4"/>
        <end position="89"/>
    </location>
</feature>
<keyword evidence="2" id="KW-0808">Transferase</keyword>
<dbReference type="Gene3D" id="3.40.630.30">
    <property type="match status" value="1"/>
</dbReference>
<dbReference type="OrthoDB" id="1149100at2"/>
<dbReference type="InterPro" id="IPR016181">
    <property type="entry name" value="Acyl_CoA_acyltransferase"/>
</dbReference>
<dbReference type="GO" id="GO:0016740">
    <property type="term" value="F:transferase activity"/>
    <property type="evidence" value="ECO:0007669"/>
    <property type="project" value="UniProtKB-KW"/>
</dbReference>
<dbReference type="AlphaFoldDB" id="A0A3S2V5T6"/>
<organism evidence="2 3">
    <name type="scientific">Flavobacterium sufflavum</name>
    <dbReference type="NCBI Taxonomy" id="1921138"/>
    <lineage>
        <taxon>Bacteria</taxon>
        <taxon>Pseudomonadati</taxon>
        <taxon>Bacteroidota</taxon>
        <taxon>Flavobacteriia</taxon>
        <taxon>Flavobacteriales</taxon>
        <taxon>Flavobacteriaceae</taxon>
        <taxon>Flavobacterium</taxon>
    </lineage>
</organism>
<evidence type="ECO:0000259" key="1">
    <source>
        <dbReference type="PROSITE" id="PS51729"/>
    </source>
</evidence>
<dbReference type="EMBL" id="SACJ01000003">
    <property type="protein sequence ID" value="RVT77740.1"/>
    <property type="molecule type" value="Genomic_DNA"/>
</dbReference>
<keyword evidence="3" id="KW-1185">Reference proteome</keyword>
<reference evidence="2 3" key="1">
    <citation type="submission" date="2019-01" db="EMBL/GenBank/DDBJ databases">
        <authorList>
            <person name="Chen W.-M."/>
        </authorList>
    </citation>
    <scope>NUCLEOTIDE SEQUENCE [LARGE SCALE GENOMIC DNA]</scope>
    <source>
        <strain evidence="2 3">BBQ-12</strain>
    </source>
</reference>
<proteinExistence type="predicted"/>
<dbReference type="PROSITE" id="PS51729">
    <property type="entry name" value="GNAT_YJDJ"/>
    <property type="match status" value="1"/>
</dbReference>
<evidence type="ECO:0000313" key="3">
    <source>
        <dbReference type="Proteomes" id="UP000285211"/>
    </source>
</evidence>
<dbReference type="InterPro" id="IPR031165">
    <property type="entry name" value="GNAT_YJDJ"/>
</dbReference>
<dbReference type="SUPFAM" id="SSF55729">
    <property type="entry name" value="Acyl-CoA N-acyltransferases (Nat)"/>
    <property type="match status" value="1"/>
</dbReference>
<name>A0A3S2V5T6_9FLAO</name>